<sequence length="63" mass="7039">MPFWTWAVLDKIRKYFERPSGRPGGRASRVNPHVLRVRSGFRALSVSKLAAPRTPAGIGFNAM</sequence>
<dbReference type="Proteomes" id="UP000234505">
    <property type="component" value="Unassembled WGS sequence"/>
</dbReference>
<reference evidence="1 2" key="2">
    <citation type="submission" date="2018-01" db="EMBL/GenBank/DDBJ databases">
        <title>Genomic study of Klebsiella pneumoniae.</title>
        <authorList>
            <person name="Yang Y."/>
            <person name="Bicalho R."/>
        </authorList>
    </citation>
    <scope>NUCLEOTIDE SEQUENCE [LARGE SCALE GENOMIC DNA]</scope>
    <source>
        <strain evidence="1 2">A11</strain>
    </source>
</reference>
<dbReference type="EMBL" id="PIDS01000041">
    <property type="protein sequence ID" value="PLL43892.1"/>
    <property type="molecule type" value="Genomic_DNA"/>
</dbReference>
<dbReference type="AlphaFoldDB" id="A0A2J4RKV4"/>
<protein>
    <submittedName>
        <fullName evidence="1">Uncharacterized protein</fullName>
    </submittedName>
</protein>
<proteinExistence type="predicted"/>
<reference evidence="1 2" key="1">
    <citation type="submission" date="2017-11" db="EMBL/GenBank/DDBJ databases">
        <authorList>
            <person name="Han C.G."/>
        </authorList>
    </citation>
    <scope>NUCLEOTIDE SEQUENCE [LARGE SCALE GENOMIC DNA]</scope>
    <source>
        <strain evidence="1 2">A11</strain>
    </source>
</reference>
<accession>A0A2J4RKV4</accession>
<evidence type="ECO:0000313" key="1">
    <source>
        <dbReference type="EMBL" id="PLL43892.1"/>
    </source>
</evidence>
<organism evidence="1 2">
    <name type="scientific">Klebsiella michiganensis</name>
    <dbReference type="NCBI Taxonomy" id="1134687"/>
    <lineage>
        <taxon>Bacteria</taxon>
        <taxon>Pseudomonadati</taxon>
        <taxon>Pseudomonadota</taxon>
        <taxon>Gammaproteobacteria</taxon>
        <taxon>Enterobacterales</taxon>
        <taxon>Enterobacteriaceae</taxon>
        <taxon>Klebsiella/Raoultella group</taxon>
        <taxon>Klebsiella</taxon>
    </lineage>
</organism>
<gene>
    <name evidence="1" type="ORF">CWN50_02700</name>
</gene>
<name>A0A2J4RKV4_9ENTR</name>
<evidence type="ECO:0000313" key="2">
    <source>
        <dbReference type="Proteomes" id="UP000234505"/>
    </source>
</evidence>
<comment type="caution">
    <text evidence="1">The sequence shown here is derived from an EMBL/GenBank/DDBJ whole genome shotgun (WGS) entry which is preliminary data.</text>
</comment>